<evidence type="ECO:0000256" key="1">
    <source>
        <dbReference type="SAM" id="MobiDB-lite"/>
    </source>
</evidence>
<feature type="compositionally biased region" description="Basic and acidic residues" evidence="1">
    <location>
        <begin position="124"/>
        <end position="137"/>
    </location>
</feature>
<feature type="region of interest" description="Disordered" evidence="1">
    <location>
        <begin position="69"/>
        <end position="138"/>
    </location>
</feature>
<feature type="region of interest" description="Disordered" evidence="1">
    <location>
        <begin position="249"/>
        <end position="271"/>
    </location>
</feature>
<dbReference type="PANTHER" id="PTHR20923">
    <property type="entry name" value="BAT4 PROTEIN-RELATED"/>
    <property type="match status" value="1"/>
</dbReference>
<evidence type="ECO:0000313" key="3">
    <source>
        <dbReference type="EMBL" id="KAK0503941.1"/>
    </source>
</evidence>
<comment type="caution">
    <text evidence="3">The sequence shown here is derived from an EMBL/GenBank/DDBJ whole genome shotgun (WGS) entry which is preliminary data.</text>
</comment>
<gene>
    <name evidence="3" type="ORF">EDD18DRAFT_1131463</name>
</gene>
<dbReference type="Pfam" id="PF01585">
    <property type="entry name" value="G-patch"/>
    <property type="match status" value="1"/>
</dbReference>
<keyword evidence="4" id="KW-1185">Reference proteome</keyword>
<dbReference type="InterPro" id="IPR000467">
    <property type="entry name" value="G_patch_dom"/>
</dbReference>
<feature type="compositionally biased region" description="Low complexity" evidence="1">
    <location>
        <begin position="69"/>
        <end position="81"/>
    </location>
</feature>
<feature type="compositionally biased region" description="Basic and acidic residues" evidence="1">
    <location>
        <begin position="13"/>
        <end position="25"/>
    </location>
</feature>
<dbReference type="Proteomes" id="UP001175228">
    <property type="component" value="Unassembled WGS sequence"/>
</dbReference>
<evidence type="ECO:0000259" key="2">
    <source>
        <dbReference type="PROSITE" id="PS50174"/>
    </source>
</evidence>
<dbReference type="InterPro" id="IPR039146">
    <property type="entry name" value="GPANK1"/>
</dbReference>
<reference evidence="3" key="1">
    <citation type="submission" date="2023-06" db="EMBL/GenBank/DDBJ databases">
        <authorList>
            <consortium name="Lawrence Berkeley National Laboratory"/>
            <person name="Ahrendt S."/>
            <person name="Sahu N."/>
            <person name="Indic B."/>
            <person name="Wong-Bajracharya J."/>
            <person name="Merenyi Z."/>
            <person name="Ke H.-M."/>
            <person name="Monk M."/>
            <person name="Kocsube S."/>
            <person name="Drula E."/>
            <person name="Lipzen A."/>
            <person name="Balint B."/>
            <person name="Henrissat B."/>
            <person name="Andreopoulos B."/>
            <person name="Martin F.M."/>
            <person name="Harder C.B."/>
            <person name="Rigling D."/>
            <person name="Ford K.L."/>
            <person name="Foster G.D."/>
            <person name="Pangilinan J."/>
            <person name="Papanicolaou A."/>
            <person name="Barry K."/>
            <person name="LaButti K."/>
            <person name="Viragh M."/>
            <person name="Koriabine M."/>
            <person name="Yan M."/>
            <person name="Riley R."/>
            <person name="Champramary S."/>
            <person name="Plett K.L."/>
            <person name="Tsai I.J."/>
            <person name="Slot J."/>
            <person name="Sipos G."/>
            <person name="Plett J."/>
            <person name="Nagy L.G."/>
            <person name="Grigoriev I.V."/>
        </authorList>
    </citation>
    <scope>NUCLEOTIDE SEQUENCE</scope>
    <source>
        <strain evidence="3">HWK02</strain>
    </source>
</reference>
<evidence type="ECO:0000313" key="4">
    <source>
        <dbReference type="Proteomes" id="UP001175228"/>
    </source>
</evidence>
<dbReference type="PROSITE" id="PS50174">
    <property type="entry name" value="G_PATCH"/>
    <property type="match status" value="1"/>
</dbReference>
<feature type="compositionally biased region" description="Low complexity" evidence="1">
    <location>
        <begin position="108"/>
        <end position="119"/>
    </location>
</feature>
<sequence length="355" mass="39397">MATSSYTIYSHYNPEDREALERETGQKPSYSEDNAQLWDVEAASTLAVADSVEEGRDSSVADWYRSLSRTSTSSTPSLLPSAVDRPAPHERRERRNKNNWFIQNALRSEPSSSSSSTSSLADLLARDPPPRPSEAKYKPPVWLAIGPSNKGFSMLEKRGWNEGEALGADVIRRRRPELAIQPSIKATQRHMEFVAKEEVMEVEFGHGDDEIKEVRKVQVVDLTLDSDEDSDADCDSTLVDCLVKEEFGDEKIQSSEDSPSSAPPSTSERKALLTPIPTILKSDRLGIGLKAKTVGPYKASQKRVTHSAAALAAHTRAGEALRQRQKLFGPGHRGFARERKKEETSRKDLLAYMNA</sequence>
<proteinExistence type="predicted"/>
<dbReference type="AlphaFoldDB" id="A0AA39QKE8"/>
<dbReference type="EMBL" id="JAUEPU010000003">
    <property type="protein sequence ID" value="KAK0503941.1"/>
    <property type="molecule type" value="Genomic_DNA"/>
</dbReference>
<organism evidence="3 4">
    <name type="scientific">Armillaria luteobubalina</name>
    <dbReference type="NCBI Taxonomy" id="153913"/>
    <lineage>
        <taxon>Eukaryota</taxon>
        <taxon>Fungi</taxon>
        <taxon>Dikarya</taxon>
        <taxon>Basidiomycota</taxon>
        <taxon>Agaricomycotina</taxon>
        <taxon>Agaricomycetes</taxon>
        <taxon>Agaricomycetidae</taxon>
        <taxon>Agaricales</taxon>
        <taxon>Marasmiineae</taxon>
        <taxon>Physalacriaceae</taxon>
        <taxon>Armillaria</taxon>
    </lineage>
</organism>
<protein>
    <recommendedName>
        <fullName evidence="2">G-patch domain-containing protein</fullName>
    </recommendedName>
</protein>
<feature type="compositionally biased region" description="Polar residues" evidence="1">
    <location>
        <begin position="1"/>
        <end position="10"/>
    </location>
</feature>
<accession>A0AA39QKE8</accession>
<dbReference type="PANTHER" id="PTHR20923:SF1">
    <property type="entry name" value="G PATCH DOMAIN AND ANKYRIN REPEAT-CONTAINING PROTEIN 1"/>
    <property type="match status" value="1"/>
</dbReference>
<feature type="region of interest" description="Disordered" evidence="1">
    <location>
        <begin position="1"/>
        <end position="33"/>
    </location>
</feature>
<feature type="domain" description="G-patch" evidence="2">
    <location>
        <begin position="147"/>
        <end position="167"/>
    </location>
</feature>
<name>A0AA39QKE8_9AGAR</name>
<dbReference type="GO" id="GO:0003676">
    <property type="term" value="F:nucleic acid binding"/>
    <property type="evidence" value="ECO:0007669"/>
    <property type="project" value="InterPro"/>
</dbReference>
<feature type="compositionally biased region" description="Low complexity" evidence="1">
    <location>
        <begin position="255"/>
        <end position="266"/>
    </location>
</feature>